<evidence type="ECO:0000313" key="12">
    <source>
        <dbReference type="Proteomes" id="UP000554235"/>
    </source>
</evidence>
<keyword evidence="2 6" id="KW-0645">Protease</keyword>
<dbReference type="GO" id="GO:0006508">
    <property type="term" value="P:proteolysis"/>
    <property type="evidence" value="ECO:0007669"/>
    <property type="project" value="UniProtKB-KW"/>
</dbReference>
<dbReference type="InterPro" id="IPR022398">
    <property type="entry name" value="Peptidase_S8_His-AS"/>
</dbReference>
<dbReference type="InterPro" id="IPR023827">
    <property type="entry name" value="Peptidase_S8_Asp-AS"/>
</dbReference>
<dbReference type="PROSITE" id="PS51892">
    <property type="entry name" value="SUBTILASE"/>
    <property type="match status" value="1"/>
</dbReference>
<dbReference type="FunFam" id="3.40.50.200:FF:000007">
    <property type="entry name" value="Subtilisin-like serine protease"/>
    <property type="match status" value="1"/>
</dbReference>
<feature type="signal peptide" evidence="8">
    <location>
        <begin position="1"/>
        <end position="20"/>
    </location>
</feature>
<evidence type="ECO:0000256" key="5">
    <source>
        <dbReference type="ARBA" id="ARBA00022825"/>
    </source>
</evidence>
<feature type="domain" description="Inhibitor I9" evidence="10">
    <location>
        <begin position="35"/>
        <end position="113"/>
    </location>
</feature>
<evidence type="ECO:0000256" key="6">
    <source>
        <dbReference type="PROSITE-ProRule" id="PRU01240"/>
    </source>
</evidence>
<name>A0A8H4LDU5_9HYPO</name>
<dbReference type="SUPFAM" id="SSF52743">
    <property type="entry name" value="Subtilisin-like"/>
    <property type="match status" value="1"/>
</dbReference>
<dbReference type="PROSITE" id="PS00137">
    <property type="entry name" value="SUBTILASE_HIS"/>
    <property type="match status" value="1"/>
</dbReference>
<protein>
    <submittedName>
        <fullName evidence="11">Alkaline ase</fullName>
    </submittedName>
</protein>
<proteinExistence type="inferred from homology"/>
<keyword evidence="5 6" id="KW-0720">Serine protease</keyword>
<dbReference type="PANTHER" id="PTHR43806:SF58">
    <property type="entry name" value="ALKALINE PROTEASE 1-RELATED"/>
    <property type="match status" value="1"/>
</dbReference>
<dbReference type="EMBL" id="JAADYS010000688">
    <property type="protein sequence ID" value="KAF4467830.1"/>
    <property type="molecule type" value="Genomic_DNA"/>
</dbReference>
<feature type="domain" description="Peptidase S8/S53" evidence="9">
    <location>
        <begin position="153"/>
        <end position="379"/>
    </location>
</feature>
<dbReference type="AlphaFoldDB" id="A0A8H4LDU5"/>
<dbReference type="CDD" id="cd04077">
    <property type="entry name" value="Peptidases_S8_PCSK9_ProteinaseK_like"/>
    <property type="match status" value="1"/>
</dbReference>
<dbReference type="Gene3D" id="3.30.70.80">
    <property type="entry name" value="Peptidase S8 propeptide/proteinase inhibitor I9"/>
    <property type="match status" value="1"/>
</dbReference>
<dbReference type="PANTHER" id="PTHR43806">
    <property type="entry name" value="PEPTIDASE S8"/>
    <property type="match status" value="1"/>
</dbReference>
<evidence type="ECO:0000313" key="11">
    <source>
        <dbReference type="EMBL" id="KAF4467830.1"/>
    </source>
</evidence>
<dbReference type="SUPFAM" id="SSF54897">
    <property type="entry name" value="Protease propeptides/inhibitors"/>
    <property type="match status" value="1"/>
</dbReference>
<dbReference type="OrthoDB" id="206201at2759"/>
<evidence type="ECO:0000256" key="1">
    <source>
        <dbReference type="ARBA" id="ARBA00011073"/>
    </source>
</evidence>
<feature type="chain" id="PRO_5034277734" evidence="8">
    <location>
        <begin position="21"/>
        <end position="397"/>
    </location>
</feature>
<evidence type="ECO:0000256" key="8">
    <source>
        <dbReference type="SAM" id="SignalP"/>
    </source>
</evidence>
<dbReference type="InterPro" id="IPR050131">
    <property type="entry name" value="Peptidase_S8_subtilisin-like"/>
</dbReference>
<evidence type="ECO:0000256" key="2">
    <source>
        <dbReference type="ARBA" id="ARBA00022670"/>
    </source>
</evidence>
<dbReference type="GO" id="GO:0004252">
    <property type="term" value="F:serine-type endopeptidase activity"/>
    <property type="evidence" value="ECO:0007669"/>
    <property type="project" value="UniProtKB-UniRule"/>
</dbReference>
<dbReference type="Pfam" id="PF05922">
    <property type="entry name" value="Inhibitor_I9"/>
    <property type="match status" value="1"/>
</dbReference>
<dbReference type="InterPro" id="IPR023828">
    <property type="entry name" value="Peptidase_S8_Ser-AS"/>
</dbReference>
<comment type="caution">
    <text evidence="11">The sequence shown here is derived from an EMBL/GenBank/DDBJ whole genome shotgun (WGS) entry which is preliminary data.</text>
</comment>
<feature type="active site" description="Charge relay system" evidence="6">
    <location>
        <position position="342"/>
    </location>
</feature>
<dbReference type="PRINTS" id="PR00723">
    <property type="entry name" value="SUBTILISIN"/>
</dbReference>
<keyword evidence="12" id="KW-1185">Reference proteome</keyword>
<dbReference type="InterPro" id="IPR010259">
    <property type="entry name" value="S8pro/Inhibitor_I9"/>
</dbReference>
<evidence type="ECO:0000256" key="4">
    <source>
        <dbReference type="ARBA" id="ARBA00022801"/>
    </source>
</evidence>
<dbReference type="Pfam" id="PF00082">
    <property type="entry name" value="Peptidase_S8"/>
    <property type="match status" value="1"/>
</dbReference>
<evidence type="ECO:0000259" key="10">
    <source>
        <dbReference type="Pfam" id="PF05922"/>
    </source>
</evidence>
<reference evidence="11 12" key="1">
    <citation type="submission" date="2020-01" db="EMBL/GenBank/DDBJ databases">
        <title>Identification and distribution of gene clusters putatively required for synthesis of sphingolipid metabolism inhibitors in phylogenetically diverse species of the filamentous fungus Fusarium.</title>
        <authorList>
            <person name="Kim H.-S."/>
            <person name="Busman M."/>
            <person name="Brown D.W."/>
            <person name="Divon H."/>
            <person name="Uhlig S."/>
            <person name="Proctor R.H."/>
        </authorList>
    </citation>
    <scope>NUCLEOTIDE SEQUENCE [LARGE SCALE GENOMIC DNA]</scope>
    <source>
        <strain evidence="11 12">NRRL 20459</strain>
    </source>
</reference>
<dbReference type="Proteomes" id="UP000554235">
    <property type="component" value="Unassembled WGS sequence"/>
</dbReference>
<dbReference type="InterPro" id="IPR034193">
    <property type="entry name" value="PCSK9_ProteinaseK-like"/>
</dbReference>
<keyword evidence="3 8" id="KW-0732">Signal</keyword>
<comment type="similarity">
    <text evidence="1 6 7">Belongs to the peptidase S8 family.</text>
</comment>
<organism evidence="11 12">
    <name type="scientific">Fusarium albosuccineum</name>
    <dbReference type="NCBI Taxonomy" id="1237068"/>
    <lineage>
        <taxon>Eukaryota</taxon>
        <taxon>Fungi</taxon>
        <taxon>Dikarya</taxon>
        <taxon>Ascomycota</taxon>
        <taxon>Pezizomycotina</taxon>
        <taxon>Sordariomycetes</taxon>
        <taxon>Hypocreomycetidae</taxon>
        <taxon>Hypocreales</taxon>
        <taxon>Nectriaceae</taxon>
        <taxon>Fusarium</taxon>
        <taxon>Fusarium decemcellulare species complex</taxon>
    </lineage>
</organism>
<dbReference type="InterPro" id="IPR037045">
    <property type="entry name" value="S8pro/Inhibitor_I9_sf"/>
</dbReference>
<dbReference type="InterPro" id="IPR036852">
    <property type="entry name" value="Peptidase_S8/S53_dom_sf"/>
</dbReference>
<dbReference type="InterPro" id="IPR000209">
    <property type="entry name" value="Peptidase_S8/S53_dom"/>
</dbReference>
<feature type="active site" description="Charge relay system" evidence="6">
    <location>
        <position position="155"/>
    </location>
</feature>
<accession>A0A8H4LDU5</accession>
<evidence type="ECO:0000256" key="3">
    <source>
        <dbReference type="ARBA" id="ARBA00022729"/>
    </source>
</evidence>
<dbReference type="PROSITE" id="PS00136">
    <property type="entry name" value="SUBTILASE_ASP"/>
    <property type="match status" value="1"/>
</dbReference>
<evidence type="ECO:0000256" key="7">
    <source>
        <dbReference type="RuleBase" id="RU003355"/>
    </source>
</evidence>
<sequence length="397" mass="41643">MFSFKNFTVLLSALASLGAAAPTTKDVVLPDVEDRYIITLKSDVSQAKFDSHLTWVEDVHKRSLRRRDLAGVEKVYNISDFHAYSGKFDFATIEELKNSPEVADVEPDQVYTLDAFVTQSGATWGLGSISSRSPGSTTYRYDDSAGEDTYAYVVDSGININHNDFGGRASQGYNAAGGEFDDTFGHGTHVAGTIGGRTYGVAKQANLIDVKVFIGRQSTTAIILDGFNWAVNDITSKNRASRSVINLSLGGGASTAWTNAIDAAFNAGILSVAASGNENLSASTRSPANAENALTVGAVDSSWREGTYSNYGDAVDILAPGTGVLSAYIGSTSATETLTGTSMAAPHVAGIALYLANLENISTPSALKSRILALATTGEATGLRAGSPNRVAYNGNA</sequence>
<keyword evidence="4 6" id="KW-0378">Hydrolase</keyword>
<dbReference type="Gene3D" id="3.40.50.200">
    <property type="entry name" value="Peptidase S8/S53 domain"/>
    <property type="match status" value="1"/>
</dbReference>
<dbReference type="PROSITE" id="PS00138">
    <property type="entry name" value="SUBTILASE_SER"/>
    <property type="match status" value="1"/>
</dbReference>
<evidence type="ECO:0000259" key="9">
    <source>
        <dbReference type="Pfam" id="PF00082"/>
    </source>
</evidence>
<dbReference type="GO" id="GO:0005576">
    <property type="term" value="C:extracellular region"/>
    <property type="evidence" value="ECO:0007669"/>
    <property type="project" value="UniProtKB-ARBA"/>
</dbReference>
<gene>
    <name evidence="11" type="ORF">FALBO_5276</name>
</gene>
<dbReference type="InterPro" id="IPR015500">
    <property type="entry name" value="Peptidase_S8_subtilisin-rel"/>
</dbReference>
<feature type="active site" description="Charge relay system" evidence="6">
    <location>
        <position position="186"/>
    </location>
</feature>